<organism evidence="1 2">
    <name type="scientific">Melastoma candidum</name>
    <dbReference type="NCBI Taxonomy" id="119954"/>
    <lineage>
        <taxon>Eukaryota</taxon>
        <taxon>Viridiplantae</taxon>
        <taxon>Streptophyta</taxon>
        <taxon>Embryophyta</taxon>
        <taxon>Tracheophyta</taxon>
        <taxon>Spermatophyta</taxon>
        <taxon>Magnoliopsida</taxon>
        <taxon>eudicotyledons</taxon>
        <taxon>Gunneridae</taxon>
        <taxon>Pentapetalae</taxon>
        <taxon>rosids</taxon>
        <taxon>malvids</taxon>
        <taxon>Myrtales</taxon>
        <taxon>Melastomataceae</taxon>
        <taxon>Melastomatoideae</taxon>
        <taxon>Melastomateae</taxon>
        <taxon>Melastoma</taxon>
    </lineage>
</organism>
<keyword evidence="2" id="KW-1185">Reference proteome</keyword>
<protein>
    <submittedName>
        <fullName evidence="1">Uncharacterized protein</fullName>
    </submittedName>
</protein>
<sequence>MGNCVETCTQQHPLPLTAGKDSGGGGGIQIKVVLTKEELEWLLLQLRATDAAATTTANTPMAARLGSQSVLGNNKLEEFLMVIERARRERIGKSNAEVSWKPSLGSITEAPESLEMDRS</sequence>
<proteinExistence type="predicted"/>
<accession>A0ACB9R177</accession>
<gene>
    <name evidence="1" type="ORF">MLD38_010843</name>
</gene>
<evidence type="ECO:0000313" key="2">
    <source>
        <dbReference type="Proteomes" id="UP001057402"/>
    </source>
</evidence>
<comment type="caution">
    <text evidence="1">The sequence shown here is derived from an EMBL/GenBank/DDBJ whole genome shotgun (WGS) entry which is preliminary data.</text>
</comment>
<name>A0ACB9R177_9MYRT</name>
<dbReference type="Proteomes" id="UP001057402">
    <property type="component" value="Chromosome 4"/>
</dbReference>
<dbReference type="EMBL" id="CM042883">
    <property type="protein sequence ID" value="KAI4372639.1"/>
    <property type="molecule type" value="Genomic_DNA"/>
</dbReference>
<evidence type="ECO:0000313" key="1">
    <source>
        <dbReference type="EMBL" id="KAI4372639.1"/>
    </source>
</evidence>
<reference evidence="2" key="1">
    <citation type="journal article" date="2023" name="Front. Plant Sci.">
        <title>Chromosomal-level genome assembly of Melastoma candidum provides insights into trichome evolution.</title>
        <authorList>
            <person name="Zhong Y."/>
            <person name="Wu W."/>
            <person name="Sun C."/>
            <person name="Zou P."/>
            <person name="Liu Y."/>
            <person name="Dai S."/>
            <person name="Zhou R."/>
        </authorList>
    </citation>
    <scope>NUCLEOTIDE SEQUENCE [LARGE SCALE GENOMIC DNA]</scope>
</reference>